<keyword evidence="1" id="KW-0677">Repeat</keyword>
<dbReference type="SUPFAM" id="SSF82185">
    <property type="entry name" value="Histone H3 K4-specific methyltransferase SET7/9 N-terminal domain"/>
    <property type="match status" value="2"/>
</dbReference>
<dbReference type="Gene3D" id="2.20.110.10">
    <property type="entry name" value="Histone H3 K4-specific methyltransferase SET7/9 N-terminal domain"/>
    <property type="match status" value="4"/>
</dbReference>
<reference evidence="2" key="1">
    <citation type="submission" date="2019-06" db="EMBL/GenBank/DDBJ databases">
        <authorList>
            <person name="Zheng W."/>
        </authorList>
    </citation>
    <scope>NUCLEOTIDE SEQUENCE</scope>
    <source>
        <strain evidence="2">QDHG01</strain>
    </source>
</reference>
<dbReference type="OrthoDB" id="296831at2759"/>
<evidence type="ECO:0000313" key="2">
    <source>
        <dbReference type="EMBL" id="TNV78083.1"/>
    </source>
</evidence>
<name>A0A8J8NMM2_HALGN</name>
<comment type="caution">
    <text evidence="2">The sequence shown here is derived from an EMBL/GenBank/DDBJ whole genome shotgun (WGS) entry which is preliminary data.</text>
</comment>
<gene>
    <name evidence="2" type="ORF">FGO68_gene7164</name>
</gene>
<dbReference type="Proteomes" id="UP000785679">
    <property type="component" value="Unassembled WGS sequence"/>
</dbReference>
<evidence type="ECO:0000313" key="3">
    <source>
        <dbReference type="Proteomes" id="UP000785679"/>
    </source>
</evidence>
<dbReference type="AlphaFoldDB" id="A0A8J8NMM2"/>
<dbReference type="PANTHER" id="PTHR23084:SF263">
    <property type="entry name" value="MORN REPEAT-CONTAINING PROTEIN 1"/>
    <property type="match status" value="1"/>
</dbReference>
<dbReference type="SMART" id="SM00698">
    <property type="entry name" value="MORN"/>
    <property type="match status" value="9"/>
</dbReference>
<proteinExistence type="predicted"/>
<dbReference type="EMBL" id="RRYP01010914">
    <property type="protein sequence ID" value="TNV78083.1"/>
    <property type="molecule type" value="Genomic_DNA"/>
</dbReference>
<dbReference type="InterPro" id="IPR003409">
    <property type="entry name" value="MORN"/>
</dbReference>
<dbReference type="PANTHER" id="PTHR23084">
    <property type="entry name" value="PHOSPHATIDYLINOSITOL-4-PHOSPHATE 5-KINASE RELATED"/>
    <property type="match status" value="1"/>
</dbReference>
<organism evidence="2 3">
    <name type="scientific">Halteria grandinella</name>
    <dbReference type="NCBI Taxonomy" id="5974"/>
    <lineage>
        <taxon>Eukaryota</taxon>
        <taxon>Sar</taxon>
        <taxon>Alveolata</taxon>
        <taxon>Ciliophora</taxon>
        <taxon>Intramacronucleata</taxon>
        <taxon>Spirotrichea</taxon>
        <taxon>Stichotrichia</taxon>
        <taxon>Sporadotrichida</taxon>
        <taxon>Halteriidae</taxon>
        <taxon>Halteria</taxon>
    </lineage>
</organism>
<keyword evidence="3" id="KW-1185">Reference proteome</keyword>
<protein>
    <recommendedName>
        <fullName evidence="4">MORN repeat protein</fullName>
    </recommendedName>
</protein>
<evidence type="ECO:0008006" key="4">
    <source>
        <dbReference type="Google" id="ProtNLM"/>
    </source>
</evidence>
<accession>A0A8J8NMM2</accession>
<dbReference type="Pfam" id="PF02493">
    <property type="entry name" value="MORN"/>
    <property type="match status" value="10"/>
</dbReference>
<sequence length="323" mass="36015">MLAQRIGPLDVSKVGVSLTTESSPGKDPSHHQKSTSLVAGIGGFTDSGPGRKNYCDCAKRIYYDKFVELGDGRTYKGEWLANTKDIKDGVGVMFWADGTKYEGTFHLDQPHGYGRKIFSNGEYYEGHFLGGKANGQGSFQDLNGGKYEGEWKDDKQHGYGKEVWNNGAETYEGQFIEGKKNGGGRFMWVDGSYYEGDFVEGLFHGHGTYYFKDTEKTYTGAFIEGRMEGDGETKWADGREFTGHFINGREEGDGTLRFPNGNIYIGRFKEGKMHGFAVFINAEEKTKRHGEWKDGKRIAWLSSAEGIQTSGSPIKNLSHLSRK</sequence>
<evidence type="ECO:0000256" key="1">
    <source>
        <dbReference type="ARBA" id="ARBA00022737"/>
    </source>
</evidence>